<dbReference type="InterPro" id="IPR029058">
    <property type="entry name" value="AB_hydrolase_fold"/>
</dbReference>
<gene>
    <name evidence="2" type="ORF">GSOID_T00028927001</name>
</gene>
<reference evidence="2" key="1">
    <citation type="journal article" date="2010" name="Science">
        <title>Plasticity of animal genome architecture unmasked by rapid evolution of a pelagic tunicate.</title>
        <authorList>
            <person name="Denoeud F."/>
            <person name="Henriet S."/>
            <person name="Mungpakdee S."/>
            <person name="Aury J.M."/>
            <person name="Da Silva C."/>
            <person name="Brinkmann H."/>
            <person name="Mikhaleva J."/>
            <person name="Olsen L.C."/>
            <person name="Jubin C."/>
            <person name="Canestro C."/>
            <person name="Bouquet J.M."/>
            <person name="Danks G."/>
            <person name="Poulain J."/>
            <person name="Campsteijn C."/>
            <person name="Adamski M."/>
            <person name="Cross I."/>
            <person name="Yadetie F."/>
            <person name="Muffato M."/>
            <person name="Louis A."/>
            <person name="Butcher S."/>
            <person name="Tsagkogeorga G."/>
            <person name="Konrad A."/>
            <person name="Singh S."/>
            <person name="Jensen M.F."/>
            <person name="Cong E.H."/>
            <person name="Eikeseth-Otteraa H."/>
            <person name="Noel B."/>
            <person name="Anthouard V."/>
            <person name="Porcel B.M."/>
            <person name="Kachouri-Lafond R."/>
            <person name="Nishino A."/>
            <person name="Ugolini M."/>
            <person name="Chourrout P."/>
            <person name="Nishida H."/>
            <person name="Aasland R."/>
            <person name="Huzurbazar S."/>
            <person name="Westhof E."/>
            <person name="Delsuc F."/>
            <person name="Lehrach H."/>
            <person name="Reinhardt R."/>
            <person name="Weissenbach J."/>
            <person name="Roy S.W."/>
            <person name="Artiguenave F."/>
            <person name="Postlethwait J.H."/>
            <person name="Manak J.R."/>
            <person name="Thompson E.M."/>
            <person name="Jaillon O."/>
            <person name="Du Pasquier L."/>
            <person name="Boudinot P."/>
            <person name="Liberles D.A."/>
            <person name="Volff J.N."/>
            <person name="Philippe H."/>
            <person name="Lenhard B."/>
            <person name="Roest Crollius H."/>
            <person name="Wincker P."/>
            <person name="Chourrout D."/>
        </authorList>
    </citation>
    <scope>NUCLEOTIDE SEQUENCE [LARGE SCALE GENOMIC DNA]</scope>
</reference>
<dbReference type="SUPFAM" id="SSF53474">
    <property type="entry name" value="alpha/beta-Hydrolases"/>
    <property type="match status" value="1"/>
</dbReference>
<sequence length="432" mass="49703">MARRWTVQTGTTPVFTSRDRDLERLIMSDRKLLKFKSSYYAFLLFIFLSTKKGCQQENACRSQWERNVHPSGPRYSSCKPKTDYNNVRMTESFCTQCCDTEACGYLWTPKSIAEWTVDTKIQPKWFNKNNICLFERSQTKQLDEIMNVEKYKSQYGYDLATYEWVPEGKVSFLVYLMHGYAEYNHRFYLPLINLFKSHGGAVFAHDHFGHGESGPYEKTDRNRCQLRSFHESADDIIARIEIVKEKYPDTKIILCGHSMGGLLSCLVAEKYKVDGAIMIAPALKIHPNTGPPWLVAIGKWLGWLVPFLKVAKVKSEYVSRRADVVEFYKTTIKEKYGDNGGSTAGFGLKLLTEQDRLLNEKYKNITCPVLLTQGTDDFLCAKEGADIAAEHLSNVEYKVYQDGYHQLHADLPETTDALFRDITLWLKNLNIV</sequence>
<dbReference type="AlphaFoldDB" id="E4Y7W8"/>
<dbReference type="ESTHER" id="oikdi-e4ww04">
    <property type="family name" value="Monoglyceridelipase_lysophospholip"/>
</dbReference>
<protein>
    <recommendedName>
        <fullName evidence="1">Serine aminopeptidase S33 domain-containing protein</fullName>
    </recommendedName>
</protein>
<dbReference type="Pfam" id="PF12146">
    <property type="entry name" value="Hydrolase_4"/>
    <property type="match status" value="1"/>
</dbReference>
<dbReference type="EMBL" id="FN654315">
    <property type="protein sequence ID" value="CBY31718.1"/>
    <property type="molecule type" value="Genomic_DNA"/>
</dbReference>
<evidence type="ECO:0000259" key="1">
    <source>
        <dbReference type="Pfam" id="PF12146"/>
    </source>
</evidence>
<feature type="domain" description="Serine aminopeptidase S33" evidence="1">
    <location>
        <begin position="173"/>
        <end position="410"/>
    </location>
</feature>
<dbReference type="InterPro" id="IPR051044">
    <property type="entry name" value="MAG_DAG_Lipase"/>
</dbReference>
<accession>E4Y7W8</accession>
<dbReference type="PANTHER" id="PTHR11614">
    <property type="entry name" value="PHOSPHOLIPASE-RELATED"/>
    <property type="match status" value="1"/>
</dbReference>
<name>E4Y7W8_OIKDI</name>
<dbReference type="Gene3D" id="3.40.50.1820">
    <property type="entry name" value="alpha/beta hydrolase"/>
    <property type="match status" value="1"/>
</dbReference>
<dbReference type="InterPro" id="IPR022742">
    <property type="entry name" value="Hydrolase_4"/>
</dbReference>
<dbReference type="Proteomes" id="UP000011014">
    <property type="component" value="Unassembled WGS sequence"/>
</dbReference>
<organism evidence="2">
    <name type="scientific">Oikopleura dioica</name>
    <name type="common">Tunicate</name>
    <dbReference type="NCBI Taxonomy" id="34765"/>
    <lineage>
        <taxon>Eukaryota</taxon>
        <taxon>Metazoa</taxon>
        <taxon>Chordata</taxon>
        <taxon>Tunicata</taxon>
        <taxon>Appendicularia</taxon>
        <taxon>Copelata</taxon>
        <taxon>Oikopleuridae</taxon>
        <taxon>Oikopleura</taxon>
    </lineage>
</organism>
<evidence type="ECO:0000313" key="2">
    <source>
        <dbReference type="EMBL" id="CBY31718.1"/>
    </source>
</evidence>
<proteinExistence type="predicted"/>